<dbReference type="EMBL" id="CM029046">
    <property type="protein sequence ID" value="KAG2591190.1"/>
    <property type="molecule type" value="Genomic_DNA"/>
</dbReference>
<comment type="function">
    <text evidence="3">Removal of H(2)O(2), oxidation of toxic reductants, biosynthesis and degradation of lignin, suberization, auxin catabolism, response to environmental stresses such as wounding, pathogen attack and oxidative stress. These functions might be dependent on each isozyme/isoform in each plant tissue.</text>
</comment>
<feature type="disulfide bond" evidence="21">
    <location>
        <begin position="72"/>
        <end position="151"/>
    </location>
</feature>
<keyword evidence="27" id="KW-1185">Reference proteome</keyword>
<dbReference type="PROSITE" id="PS50873">
    <property type="entry name" value="PEROXIDASE_4"/>
    <property type="match status" value="1"/>
</dbReference>
<dbReference type="InterPro" id="IPR010255">
    <property type="entry name" value="Haem_peroxidase_sf"/>
</dbReference>
<dbReference type="PRINTS" id="PR00461">
    <property type="entry name" value="PLPEROXIDASE"/>
</dbReference>
<feature type="site" description="Transition state stabilizer" evidence="20">
    <location>
        <position position="99"/>
    </location>
</feature>
<feature type="domain" description="Plant heme peroxidase family profile" evidence="25">
    <location>
        <begin position="62"/>
        <end position="237"/>
    </location>
</feature>
<dbReference type="GO" id="GO:0046872">
    <property type="term" value="F:metal ion binding"/>
    <property type="evidence" value="ECO:0007669"/>
    <property type="project" value="UniProtKB-KW"/>
</dbReference>
<keyword evidence="12" id="KW-0560">Oxidoreductase</keyword>
<dbReference type="PRINTS" id="PR00458">
    <property type="entry name" value="PEROXIDASE"/>
</dbReference>
<evidence type="ECO:0000256" key="1">
    <source>
        <dbReference type="ARBA" id="ARBA00000189"/>
    </source>
</evidence>
<evidence type="ECO:0000256" key="24">
    <source>
        <dbReference type="SAM" id="SignalP"/>
    </source>
</evidence>
<evidence type="ECO:0000256" key="15">
    <source>
        <dbReference type="ARBA" id="ARBA00023180"/>
    </source>
</evidence>
<keyword evidence="9 19" id="KW-0479">Metal-binding</keyword>
<dbReference type="InterPro" id="IPR002016">
    <property type="entry name" value="Haem_peroxidase"/>
</dbReference>
<feature type="region of interest" description="Disordered" evidence="23">
    <location>
        <begin position="245"/>
        <end position="274"/>
    </location>
</feature>
<dbReference type="Pfam" id="PF00141">
    <property type="entry name" value="peroxidase"/>
    <property type="match status" value="1"/>
</dbReference>
<evidence type="ECO:0000256" key="19">
    <source>
        <dbReference type="PIRSR" id="PIRSR600823-3"/>
    </source>
</evidence>
<dbReference type="GO" id="GO:0006979">
    <property type="term" value="P:response to oxidative stress"/>
    <property type="evidence" value="ECO:0007669"/>
    <property type="project" value="InterPro"/>
</dbReference>
<feature type="binding site" evidence="19">
    <location>
        <position position="125"/>
    </location>
    <ligand>
        <name>Ca(2+)</name>
        <dbReference type="ChEBI" id="CHEBI:29108"/>
        <label>1</label>
    </ligand>
</feature>
<evidence type="ECO:0000256" key="7">
    <source>
        <dbReference type="ARBA" id="ARBA00022559"/>
    </source>
</evidence>
<comment type="similarity">
    <text evidence="22">Belongs to the peroxidase family.</text>
</comment>
<evidence type="ECO:0000256" key="10">
    <source>
        <dbReference type="ARBA" id="ARBA00022729"/>
    </source>
</evidence>
<keyword evidence="10 24" id="KW-0732">Signal</keyword>
<keyword evidence="14 21" id="KW-1015">Disulfide bond</keyword>
<accession>A0A8T0S002</accession>
<evidence type="ECO:0000313" key="27">
    <source>
        <dbReference type="Proteomes" id="UP000823388"/>
    </source>
</evidence>
<evidence type="ECO:0000259" key="25">
    <source>
        <dbReference type="PROSITE" id="PS50873"/>
    </source>
</evidence>
<name>A0A8T0S002_PANVG</name>
<keyword evidence="7" id="KW-0575">Peroxidase</keyword>
<dbReference type="InterPro" id="IPR000823">
    <property type="entry name" value="Peroxidase_pln"/>
</dbReference>
<feature type="active site" description="Proton acceptor" evidence="17">
    <location>
        <position position="103"/>
    </location>
</feature>
<feature type="chain" id="PRO_5035910793" description="peroxidase" evidence="24">
    <location>
        <begin position="21"/>
        <end position="274"/>
    </location>
</feature>
<sequence>MLGPLAGGAICLLALSIVLCTGDLRSNATRSAAVLSLDDYEEDNGADSSSFSFTFPETRPRGLVFGFYDATCPDAEEIVSSTVRRLYHDDSNVAAALVRFFFHDCFIHGCDASVLLDRVGGCRSERDASPNLSLRGFGAVEAIKQRVEAACPGTVSFPDILALAARDSLVLVGGPAYPVLTGRRDSAESFYYEAAAGNIPAPNATYAMTLDAFAHRGFTERETVALLGLSAVCTAPCELTASGRCGAGSSRTGSKTSQGPARRTTPSTRTWSAR</sequence>
<dbReference type="GO" id="GO:0140825">
    <property type="term" value="F:lactoperoxidase activity"/>
    <property type="evidence" value="ECO:0007669"/>
    <property type="project" value="UniProtKB-EC"/>
</dbReference>
<evidence type="ECO:0000256" key="20">
    <source>
        <dbReference type="PIRSR" id="PIRSR600823-4"/>
    </source>
</evidence>
<feature type="binding site" evidence="19">
    <location>
        <position position="109"/>
    </location>
    <ligand>
        <name>Ca(2+)</name>
        <dbReference type="ChEBI" id="CHEBI:29108"/>
        <label>1</label>
    </ligand>
</feature>
<dbReference type="GO" id="GO:0020037">
    <property type="term" value="F:heme binding"/>
    <property type="evidence" value="ECO:0007669"/>
    <property type="project" value="InterPro"/>
</dbReference>
<organism evidence="26 27">
    <name type="scientific">Panicum virgatum</name>
    <name type="common">Blackwell switchgrass</name>
    <dbReference type="NCBI Taxonomy" id="38727"/>
    <lineage>
        <taxon>Eukaryota</taxon>
        <taxon>Viridiplantae</taxon>
        <taxon>Streptophyta</taxon>
        <taxon>Embryophyta</taxon>
        <taxon>Tracheophyta</taxon>
        <taxon>Spermatophyta</taxon>
        <taxon>Magnoliopsida</taxon>
        <taxon>Liliopsida</taxon>
        <taxon>Poales</taxon>
        <taxon>Poaceae</taxon>
        <taxon>PACMAD clade</taxon>
        <taxon>Panicoideae</taxon>
        <taxon>Panicodae</taxon>
        <taxon>Paniceae</taxon>
        <taxon>Panicinae</taxon>
        <taxon>Panicum</taxon>
        <taxon>Panicum sect. Hiantes</taxon>
    </lineage>
</organism>
<dbReference type="PANTHER" id="PTHR31235">
    <property type="entry name" value="PEROXIDASE 25-RELATED"/>
    <property type="match status" value="1"/>
</dbReference>
<keyword evidence="13" id="KW-0408">Iron</keyword>
<evidence type="ECO:0000256" key="21">
    <source>
        <dbReference type="PIRSR" id="PIRSR600823-5"/>
    </source>
</evidence>
<comment type="subcellular location">
    <subcellularLocation>
        <location evidence="4">Secreted</location>
    </subcellularLocation>
</comment>
<feature type="binding site" evidence="19">
    <location>
        <position position="104"/>
    </location>
    <ligand>
        <name>Ca(2+)</name>
        <dbReference type="ChEBI" id="CHEBI:29108"/>
        <label>1</label>
    </ligand>
</feature>
<proteinExistence type="inferred from homology"/>
<comment type="cofactor">
    <cofactor evidence="2">
        <name>heme b</name>
        <dbReference type="ChEBI" id="CHEBI:60344"/>
    </cofactor>
</comment>
<dbReference type="GO" id="GO:0042744">
    <property type="term" value="P:hydrogen peroxide catabolic process"/>
    <property type="evidence" value="ECO:0007669"/>
    <property type="project" value="UniProtKB-KW"/>
</dbReference>
<evidence type="ECO:0000256" key="9">
    <source>
        <dbReference type="ARBA" id="ARBA00022723"/>
    </source>
</evidence>
<feature type="binding site" evidence="19">
    <location>
        <position position="111"/>
    </location>
    <ligand>
        <name>Ca(2+)</name>
        <dbReference type="ChEBI" id="CHEBI:29108"/>
        <label>1</label>
    </ligand>
</feature>
<evidence type="ECO:0000256" key="4">
    <source>
        <dbReference type="ARBA" id="ARBA00004613"/>
    </source>
</evidence>
<feature type="binding site" evidence="19">
    <location>
        <position position="113"/>
    </location>
    <ligand>
        <name>Ca(2+)</name>
        <dbReference type="ChEBI" id="CHEBI:29108"/>
        <label>1</label>
    </ligand>
</feature>
<evidence type="ECO:0000256" key="17">
    <source>
        <dbReference type="PIRSR" id="PIRSR600823-1"/>
    </source>
</evidence>
<keyword evidence="16" id="KW-0376">Hydrogen peroxide</keyword>
<evidence type="ECO:0000256" key="5">
    <source>
        <dbReference type="ARBA" id="ARBA00012313"/>
    </source>
</evidence>
<feature type="compositionally biased region" description="Polar residues" evidence="23">
    <location>
        <begin position="249"/>
        <end position="274"/>
    </location>
</feature>
<evidence type="ECO:0000256" key="18">
    <source>
        <dbReference type="PIRSR" id="PIRSR600823-2"/>
    </source>
</evidence>
<evidence type="ECO:0000256" key="16">
    <source>
        <dbReference type="ARBA" id="ARBA00023324"/>
    </source>
</evidence>
<keyword evidence="8" id="KW-0349">Heme</keyword>
<evidence type="ECO:0000256" key="6">
    <source>
        <dbReference type="ARBA" id="ARBA00022525"/>
    </source>
</evidence>
<keyword evidence="6" id="KW-0964">Secreted</keyword>
<gene>
    <name evidence="26" type="ORF">PVAP13_5NG441400</name>
</gene>
<evidence type="ECO:0000256" key="2">
    <source>
        <dbReference type="ARBA" id="ARBA00001970"/>
    </source>
</evidence>
<dbReference type="Gene3D" id="1.10.420.10">
    <property type="entry name" value="Peroxidase, domain 2"/>
    <property type="match status" value="1"/>
</dbReference>
<dbReference type="FunFam" id="1.10.520.10:FF:000006">
    <property type="entry name" value="Peroxidase"/>
    <property type="match status" value="1"/>
</dbReference>
<reference evidence="26" key="1">
    <citation type="submission" date="2020-05" db="EMBL/GenBank/DDBJ databases">
        <title>WGS assembly of Panicum virgatum.</title>
        <authorList>
            <person name="Lovell J.T."/>
            <person name="Jenkins J."/>
            <person name="Shu S."/>
            <person name="Juenger T.E."/>
            <person name="Schmutz J."/>
        </authorList>
    </citation>
    <scope>NUCLEOTIDE SEQUENCE</scope>
    <source>
        <strain evidence="26">AP13</strain>
    </source>
</reference>
<dbReference type="Gene3D" id="1.10.520.10">
    <property type="match status" value="1"/>
</dbReference>
<evidence type="ECO:0000256" key="8">
    <source>
        <dbReference type="ARBA" id="ARBA00022617"/>
    </source>
</evidence>
<evidence type="ECO:0000313" key="26">
    <source>
        <dbReference type="EMBL" id="KAG2591190.1"/>
    </source>
</evidence>
<dbReference type="AlphaFoldDB" id="A0A8T0S002"/>
<dbReference type="EC" id="1.11.1.7" evidence="5"/>
<evidence type="ECO:0000256" key="14">
    <source>
        <dbReference type="ARBA" id="ARBA00023157"/>
    </source>
</evidence>
<keyword evidence="15" id="KW-0325">Glycoprotein</keyword>
<feature type="disulfide bond" evidence="21">
    <location>
        <begin position="105"/>
        <end position="110"/>
    </location>
</feature>
<evidence type="ECO:0000256" key="23">
    <source>
        <dbReference type="SAM" id="MobiDB-lite"/>
    </source>
</evidence>
<comment type="cofactor">
    <cofactor evidence="19">
        <name>Ca(2+)</name>
        <dbReference type="ChEBI" id="CHEBI:29108"/>
    </cofactor>
    <text evidence="19">Binds 2 calcium ions per subunit.</text>
</comment>
<evidence type="ECO:0000256" key="12">
    <source>
        <dbReference type="ARBA" id="ARBA00023002"/>
    </source>
</evidence>
<dbReference type="SUPFAM" id="SSF48113">
    <property type="entry name" value="Heme-dependent peroxidases"/>
    <property type="match status" value="1"/>
</dbReference>
<keyword evidence="11 19" id="KW-0106">Calcium</keyword>
<dbReference type="Proteomes" id="UP000823388">
    <property type="component" value="Chromosome 5N"/>
</dbReference>
<comment type="caution">
    <text evidence="26">The sequence shown here is derived from an EMBL/GenBank/DDBJ whole genome shotgun (WGS) entry which is preliminary data.</text>
</comment>
<evidence type="ECO:0000256" key="13">
    <source>
        <dbReference type="ARBA" id="ARBA00023004"/>
    </source>
</evidence>
<dbReference type="GO" id="GO:0005576">
    <property type="term" value="C:extracellular region"/>
    <property type="evidence" value="ECO:0007669"/>
    <property type="project" value="UniProtKB-SubCell"/>
</dbReference>
<evidence type="ECO:0000256" key="11">
    <source>
        <dbReference type="ARBA" id="ARBA00022837"/>
    </source>
</evidence>
<comment type="catalytic activity">
    <reaction evidence="1">
        <text>2 a phenolic donor + H2O2 = 2 a phenolic radical donor + 2 H2O</text>
        <dbReference type="Rhea" id="RHEA:56136"/>
        <dbReference type="ChEBI" id="CHEBI:15377"/>
        <dbReference type="ChEBI" id="CHEBI:16240"/>
        <dbReference type="ChEBI" id="CHEBI:139520"/>
        <dbReference type="ChEBI" id="CHEBI:139521"/>
        <dbReference type="EC" id="1.11.1.7"/>
    </reaction>
</comment>
<evidence type="ECO:0000256" key="22">
    <source>
        <dbReference type="RuleBase" id="RU004241"/>
    </source>
</evidence>
<protein>
    <recommendedName>
        <fullName evidence="5">peroxidase</fullName>
        <ecNumber evidence="5">1.11.1.7</ecNumber>
    </recommendedName>
</protein>
<feature type="signal peptide" evidence="24">
    <location>
        <begin position="1"/>
        <end position="20"/>
    </location>
</feature>
<evidence type="ECO:0000256" key="3">
    <source>
        <dbReference type="ARBA" id="ARBA00002322"/>
    </source>
</evidence>
<feature type="binding site" evidence="18">
    <location>
        <position position="200"/>
    </location>
    <ligand>
        <name>substrate</name>
    </ligand>
</feature>